<keyword evidence="11" id="KW-0812">Transmembrane</keyword>
<evidence type="ECO:0000256" key="5">
    <source>
        <dbReference type="ARBA" id="ARBA00023180"/>
    </source>
</evidence>
<feature type="transmembrane region" description="Helical" evidence="11">
    <location>
        <begin position="886"/>
        <end position="905"/>
    </location>
</feature>
<dbReference type="Gene3D" id="3.20.20.300">
    <property type="entry name" value="Glycoside hydrolase, family 3, N-terminal domain"/>
    <property type="match status" value="1"/>
</dbReference>
<keyword evidence="11" id="KW-0472">Membrane</keyword>
<dbReference type="Pfam" id="PF07691">
    <property type="entry name" value="PA14"/>
    <property type="match status" value="1"/>
</dbReference>
<keyword evidence="7 10" id="KW-0119">Carbohydrate metabolism</keyword>
<evidence type="ECO:0000256" key="9">
    <source>
        <dbReference type="ARBA" id="ARBA00023326"/>
    </source>
</evidence>
<dbReference type="InterPro" id="IPR001764">
    <property type="entry name" value="Glyco_hydro_3_N"/>
</dbReference>
<dbReference type="InterPro" id="IPR036881">
    <property type="entry name" value="Glyco_hydro_3_C_sf"/>
</dbReference>
<dbReference type="Gene3D" id="2.60.40.10">
    <property type="entry name" value="Immunoglobulins"/>
    <property type="match status" value="1"/>
</dbReference>
<evidence type="ECO:0000313" key="14">
    <source>
        <dbReference type="Proteomes" id="UP000572754"/>
    </source>
</evidence>
<dbReference type="InterPro" id="IPR017853">
    <property type="entry name" value="GH"/>
</dbReference>
<evidence type="ECO:0000256" key="8">
    <source>
        <dbReference type="ARBA" id="ARBA00023295"/>
    </source>
</evidence>
<reference evidence="14" key="1">
    <citation type="journal article" date="2020" name="BMC Genomics">
        <title>Correction to: Identification and distribution of gene clusters required for synthesis of sphingolipid metabolism inhibitors in diverse species of the filamentous fungus Fusarium.</title>
        <authorList>
            <person name="Kim H.S."/>
            <person name="Lohmar J.M."/>
            <person name="Busman M."/>
            <person name="Brown D.W."/>
            <person name="Naumann T.A."/>
            <person name="Divon H.H."/>
            <person name="Lysoe E."/>
            <person name="Uhlig S."/>
            <person name="Proctor R.H."/>
        </authorList>
    </citation>
    <scope>NUCLEOTIDE SEQUENCE [LARGE SCALE GENOMIC DNA]</scope>
    <source>
        <strain evidence="14">NRRL 25331</strain>
    </source>
</reference>
<dbReference type="SMART" id="SM00758">
    <property type="entry name" value="PA14"/>
    <property type="match status" value="1"/>
</dbReference>
<accession>A0A8H5UG58</accession>
<dbReference type="InterPro" id="IPR019800">
    <property type="entry name" value="Glyco_hydro_3_AS"/>
</dbReference>
<dbReference type="PANTHER" id="PTHR42715">
    <property type="entry name" value="BETA-GLUCOSIDASE"/>
    <property type="match status" value="1"/>
</dbReference>
<dbReference type="PROSITE" id="PS00775">
    <property type="entry name" value="GLYCOSYL_HYDROL_F3"/>
    <property type="match status" value="1"/>
</dbReference>
<dbReference type="EC" id="3.2.1.21" evidence="10"/>
<keyword evidence="6" id="KW-0539">Nucleus</keyword>
<evidence type="ECO:0000256" key="3">
    <source>
        <dbReference type="ARBA" id="ARBA00005336"/>
    </source>
</evidence>
<evidence type="ECO:0000256" key="10">
    <source>
        <dbReference type="RuleBase" id="RU361161"/>
    </source>
</evidence>
<dbReference type="GO" id="GO:0008270">
    <property type="term" value="F:zinc ion binding"/>
    <property type="evidence" value="ECO:0007669"/>
    <property type="project" value="InterPro"/>
</dbReference>
<evidence type="ECO:0000256" key="1">
    <source>
        <dbReference type="ARBA" id="ARBA00000448"/>
    </source>
</evidence>
<evidence type="ECO:0000259" key="12">
    <source>
        <dbReference type="PROSITE" id="PS51820"/>
    </source>
</evidence>
<keyword evidence="9 10" id="KW-0624">Polysaccharide degradation</keyword>
<dbReference type="InterPro" id="IPR002110">
    <property type="entry name" value="Ankyrin_rpt"/>
</dbReference>
<dbReference type="InterPro" id="IPR011658">
    <property type="entry name" value="PA14_dom"/>
</dbReference>
<keyword evidence="5" id="KW-0325">Glycoprotein</keyword>
<dbReference type="InterPro" id="IPR050288">
    <property type="entry name" value="Cellulose_deg_GH3"/>
</dbReference>
<dbReference type="PRINTS" id="PR00133">
    <property type="entry name" value="GLHYDRLASE3"/>
</dbReference>
<keyword evidence="11" id="KW-1133">Transmembrane helix</keyword>
<dbReference type="SUPFAM" id="SSF52279">
    <property type="entry name" value="Beta-D-glucan exohydrolase, C-terminal domain"/>
    <property type="match status" value="1"/>
</dbReference>
<dbReference type="InterPro" id="IPR013783">
    <property type="entry name" value="Ig-like_fold"/>
</dbReference>
<dbReference type="GO" id="GO:0030245">
    <property type="term" value="P:cellulose catabolic process"/>
    <property type="evidence" value="ECO:0007669"/>
    <property type="project" value="UniProtKB-UniPathway"/>
</dbReference>
<dbReference type="SMART" id="SM01217">
    <property type="entry name" value="Fn3_like"/>
    <property type="match status" value="1"/>
</dbReference>
<reference evidence="13 14" key="2">
    <citation type="submission" date="2020-05" db="EMBL/GenBank/DDBJ databases">
        <title>Identification and distribution of gene clusters putatively required for synthesis of sphingolipid metabolism inhibitors in phylogenetically diverse species of the filamentous fungus Fusarium.</title>
        <authorList>
            <person name="Kim H.-S."/>
            <person name="Busman M."/>
            <person name="Brown D.W."/>
            <person name="Divon H."/>
            <person name="Uhlig S."/>
            <person name="Proctor R.H."/>
        </authorList>
    </citation>
    <scope>NUCLEOTIDE SEQUENCE [LARGE SCALE GENOMIC DNA]</scope>
    <source>
        <strain evidence="13 14">NRRL 25331</strain>
    </source>
</reference>
<evidence type="ECO:0000256" key="4">
    <source>
        <dbReference type="ARBA" id="ARBA00022801"/>
    </source>
</evidence>
<evidence type="ECO:0000313" key="13">
    <source>
        <dbReference type="EMBL" id="KAF5689890.1"/>
    </source>
</evidence>
<comment type="pathway">
    <text evidence="2 10">Glycan metabolism; cellulose degradation.</text>
</comment>
<dbReference type="PROSITE" id="PS51820">
    <property type="entry name" value="PA14"/>
    <property type="match status" value="1"/>
</dbReference>
<dbReference type="InterPro" id="IPR036962">
    <property type="entry name" value="Glyco_hydro_3_N_sf"/>
</dbReference>
<evidence type="ECO:0000256" key="11">
    <source>
        <dbReference type="SAM" id="Phobius"/>
    </source>
</evidence>
<dbReference type="InterPro" id="IPR002772">
    <property type="entry name" value="Glyco_hydro_3_C"/>
</dbReference>
<keyword evidence="4 10" id="KW-0378">Hydrolase</keyword>
<dbReference type="Pfam" id="PF04082">
    <property type="entry name" value="Fungal_trans"/>
    <property type="match status" value="1"/>
</dbReference>
<organism evidence="13 14">
    <name type="scientific">Fusarium circinatum</name>
    <name type="common">Pitch canker fungus</name>
    <name type="synonym">Gibberella circinata</name>
    <dbReference type="NCBI Taxonomy" id="48490"/>
    <lineage>
        <taxon>Eukaryota</taxon>
        <taxon>Fungi</taxon>
        <taxon>Dikarya</taxon>
        <taxon>Ascomycota</taxon>
        <taxon>Pezizomycotina</taxon>
        <taxon>Sordariomycetes</taxon>
        <taxon>Hypocreomycetidae</taxon>
        <taxon>Hypocreales</taxon>
        <taxon>Nectriaceae</taxon>
        <taxon>Fusarium</taxon>
        <taxon>Fusarium fujikuroi species complex</taxon>
    </lineage>
</organism>
<feature type="transmembrane region" description="Helical" evidence="11">
    <location>
        <begin position="847"/>
        <end position="866"/>
    </location>
</feature>
<dbReference type="Pfam" id="PF14310">
    <property type="entry name" value="Fn3-like"/>
    <property type="match status" value="1"/>
</dbReference>
<evidence type="ECO:0000256" key="7">
    <source>
        <dbReference type="ARBA" id="ARBA00023277"/>
    </source>
</evidence>
<dbReference type="InterPro" id="IPR037524">
    <property type="entry name" value="PA14/GLEYA"/>
</dbReference>
<dbReference type="InterPro" id="IPR036770">
    <property type="entry name" value="Ankyrin_rpt-contain_sf"/>
</dbReference>
<protein>
    <recommendedName>
        <fullName evidence="10">beta-glucosidase</fullName>
        <ecNumber evidence="10">3.2.1.21</ecNumber>
    </recommendedName>
</protein>
<keyword evidence="8 10" id="KW-0326">Glycosidase</keyword>
<proteinExistence type="inferred from homology"/>
<comment type="similarity">
    <text evidence="3 10">Belongs to the glycosyl hydrolase 3 family.</text>
</comment>
<dbReference type="InterPro" id="IPR007219">
    <property type="entry name" value="XnlR_reg_dom"/>
</dbReference>
<dbReference type="CDD" id="cd12148">
    <property type="entry name" value="fungal_TF_MHR"/>
    <property type="match status" value="1"/>
</dbReference>
<dbReference type="SMART" id="SM00248">
    <property type="entry name" value="ANK"/>
    <property type="match status" value="4"/>
</dbReference>
<feature type="domain" description="PA14" evidence="12">
    <location>
        <begin position="293"/>
        <end position="452"/>
    </location>
</feature>
<comment type="caution">
    <text evidence="13">The sequence shown here is derived from an EMBL/GenBank/DDBJ whole genome shotgun (WGS) entry which is preliminary data.</text>
</comment>
<dbReference type="Proteomes" id="UP000572754">
    <property type="component" value="Unassembled WGS sequence"/>
</dbReference>
<name>A0A8H5UG58_FUSCI</name>
<comment type="catalytic activity">
    <reaction evidence="1 10">
        <text>Hydrolysis of terminal, non-reducing beta-D-glucosyl residues with release of beta-D-glucose.</text>
        <dbReference type="EC" id="3.2.1.21"/>
    </reaction>
</comment>
<sequence length="1596" mass="176176">MNIQRGPLGGRGFESFSEDPVLSGHLAGHYCRGLQQENIAATLKHFVCNDMEDERMAVNVMVTQRALREIYLLPFQLALSIGDPRAVMTAYNQVNGTHVSENKELLQNILRDEWRFEGLVMSDWYGTYSTTGAIDAGLDLEMPGPSRWRGRALSHAVVANKVTEAQLDDRVRNVLNLINYSKASGVPEDAPAKQLNLPEDQALLRRVSSQSIVLLKNDDSILPFTKTKTTAVIGPNAKIARFCGGGSASLLPYYSVSPYEGIAAQCQQKTVFSQGATDHQMLPLIGNYLKTPQGQRGFTWRAFNEPVTSVGRKPIEERILTDSNCFLMDYYNPDLAPLWYAQVEGIFTPDESGLYDFGLGVEGTGKLYIDDELLISNLENQKRGETLFGSGTVEEKGEKVLTAGQEYRIRLEWGCAKTSKLPPFGPVGGKHGGWRIGCFKRIDPVQAIEDAVTVARTVDQVVLVVGLNGDLESEGTDRTHMDMSYSSNTLVTRVLAANPNAAVVVQSGTPVGMPWINNARAVCHAWYGGNETGNAIADVIFGDVNPSGKLPLTIPARLQDNPTFFNHRCEAGRVLYGEDIYVGYRYYEKMDSRPLFPFGHGLSYSTFALKNLSVHVGATSTVTAQLSNTGSRSGCEVVQVYIAPPAKTLVERPVKELKAFRKVHLKAGESKQITIDLDTVLSTSYWDEARDKWCSEADGALTNGNFPNLKGRDAFDTGGGIQWANTALAPDPTARCDNCEKSKSQCTFQMPSNARGPKRKTGYRYRYNIGNAHSASASASPEAEGGGGMLNAMATVNSSSPLSPLPLSNPGSYVLQELEGEPSIASTASPAGCAFPYPTDALLPRDLILFILNDYLVYVYPLIPVIHRTSFKIDLDRNTDLHDQNFLTLIISLCALTVCILPSRLPTYQGFSSPLRFRTRTEMVNHCHKLNQSFRDATYFDTISHAKWASSFLLGIAFHQTGNTNQWRMLEVEAMQLLRLLEVHRVSSYTGLDPIEVQLRKKAFWLMFYGYVHQMHNLRNERLMFLDTMLSCELNLEDLMPVPVDDEYISSSGLLPCPEGIASASLTAGFNIHSRIFAAALRPSGSIPTQSCICSHLKDPQQRLVSLRERLHHLKYMLDTVPPAYGIWNKKTAPTVSTSGTHTASTEDEEVDNIQREAIRVNIHVTHLWLQSMLLDQIDALVYKVRDVAVSLLAYPNEDPVVPRAQRAKGYLHEFSSLLSLLDSSEKLISLSLQSWVTANTNQSKMSSQGEQVPRQLSLQDPQRIRQQQMHAIAMAQKQTAMQQQTAQKMGARSQKEYQQLGTSQPYNDIPATDPSDIHILTGRGVIVPDFVEFLCTCREGDLSILESIVASQTRSPLFLHHGLLDAIKNGKVEIVRYLLQSGTPISRNTPETILRAPADQQIALLQLLTEHGWTVNSPERLLPRLIQTNNEPLLDWFLEHGADPNIGGREGDPYQALRLAASQGTVRLVQKLLEGGAKMTSNGLGLFYAAGACPAGSIPHAGLVQPTAEFDKSRIPVMALLVENGARVNDKLETQHMTAQYPIVNAVMAGAIERVKWLLSQGADPDLKGQYGSARDYAKFRSSDEMKQVLGVSDT</sequence>
<dbReference type="InterPro" id="IPR026891">
    <property type="entry name" value="Fn3-like"/>
</dbReference>
<dbReference type="Pfam" id="PF00933">
    <property type="entry name" value="Glyco_hydro_3"/>
    <property type="match status" value="1"/>
</dbReference>
<dbReference type="SUPFAM" id="SSF48403">
    <property type="entry name" value="Ankyrin repeat"/>
    <property type="match status" value="1"/>
</dbReference>
<dbReference type="PANTHER" id="PTHR42715:SF27">
    <property type="entry name" value="BETA-GLUCOSIDASE-RELATED"/>
    <property type="match status" value="1"/>
</dbReference>
<dbReference type="Gene3D" id="2.60.120.260">
    <property type="entry name" value="Galactose-binding domain-like"/>
    <property type="match status" value="1"/>
</dbReference>
<dbReference type="GO" id="GO:0006351">
    <property type="term" value="P:DNA-templated transcription"/>
    <property type="evidence" value="ECO:0007669"/>
    <property type="project" value="InterPro"/>
</dbReference>
<keyword evidence="14" id="KW-1185">Reference proteome</keyword>
<dbReference type="UniPathway" id="UPA00696"/>
<gene>
    <name evidence="13" type="ORF">FCIRC_1124</name>
</gene>
<dbReference type="Gene3D" id="1.25.40.20">
    <property type="entry name" value="Ankyrin repeat-containing domain"/>
    <property type="match status" value="1"/>
</dbReference>
<dbReference type="Pfam" id="PF01915">
    <property type="entry name" value="Glyco_hydro_3_C"/>
    <property type="match status" value="1"/>
</dbReference>
<evidence type="ECO:0000256" key="6">
    <source>
        <dbReference type="ARBA" id="ARBA00023242"/>
    </source>
</evidence>
<dbReference type="SUPFAM" id="SSF51445">
    <property type="entry name" value="(Trans)glycosidases"/>
    <property type="match status" value="1"/>
</dbReference>
<dbReference type="GO" id="GO:0008422">
    <property type="term" value="F:beta-glucosidase activity"/>
    <property type="evidence" value="ECO:0007669"/>
    <property type="project" value="UniProtKB-EC"/>
</dbReference>
<dbReference type="EMBL" id="JAAQPE010000040">
    <property type="protein sequence ID" value="KAF5689890.1"/>
    <property type="molecule type" value="Genomic_DNA"/>
</dbReference>
<evidence type="ECO:0000256" key="2">
    <source>
        <dbReference type="ARBA" id="ARBA00004987"/>
    </source>
</evidence>
<dbReference type="GO" id="GO:0003677">
    <property type="term" value="F:DNA binding"/>
    <property type="evidence" value="ECO:0007669"/>
    <property type="project" value="InterPro"/>
</dbReference>
<dbReference type="Gene3D" id="3.40.50.1700">
    <property type="entry name" value="Glycoside hydrolase family 3 C-terminal domain"/>
    <property type="match status" value="1"/>
</dbReference>